<proteinExistence type="predicted"/>
<accession>A0ABD2MN47</accession>
<evidence type="ECO:0000313" key="3">
    <source>
        <dbReference type="Proteomes" id="UP001516400"/>
    </source>
</evidence>
<protein>
    <submittedName>
        <fullName evidence="2">Uncharacterized protein</fullName>
    </submittedName>
</protein>
<keyword evidence="3" id="KW-1185">Reference proteome</keyword>
<evidence type="ECO:0000313" key="2">
    <source>
        <dbReference type="EMBL" id="KAL3267767.1"/>
    </source>
</evidence>
<gene>
    <name evidence="2" type="ORF">HHI36_006894</name>
</gene>
<dbReference type="EMBL" id="JABFTP020000021">
    <property type="protein sequence ID" value="KAL3267767.1"/>
    <property type="molecule type" value="Genomic_DNA"/>
</dbReference>
<organism evidence="2 3">
    <name type="scientific">Cryptolaemus montrouzieri</name>
    <dbReference type="NCBI Taxonomy" id="559131"/>
    <lineage>
        <taxon>Eukaryota</taxon>
        <taxon>Metazoa</taxon>
        <taxon>Ecdysozoa</taxon>
        <taxon>Arthropoda</taxon>
        <taxon>Hexapoda</taxon>
        <taxon>Insecta</taxon>
        <taxon>Pterygota</taxon>
        <taxon>Neoptera</taxon>
        <taxon>Endopterygota</taxon>
        <taxon>Coleoptera</taxon>
        <taxon>Polyphaga</taxon>
        <taxon>Cucujiformia</taxon>
        <taxon>Coccinelloidea</taxon>
        <taxon>Coccinellidae</taxon>
        <taxon>Scymninae</taxon>
        <taxon>Scymnini</taxon>
        <taxon>Cryptolaemus</taxon>
    </lineage>
</organism>
<evidence type="ECO:0000256" key="1">
    <source>
        <dbReference type="SAM" id="MobiDB-lite"/>
    </source>
</evidence>
<sequence length="136" mass="15820">MGSNSNQSYPKEKGGSEWILVNRKKSRKQDSPTSFSRRGTAEISDEENKNGLSGTDKRVWLYINRVKKHVTSDMIETFIKKKSGFENCKLQILKLDPDSEKTTLTRFLVIARFEKKGEIYEPSFWPQNVGIKRFHF</sequence>
<dbReference type="Proteomes" id="UP001516400">
    <property type="component" value="Unassembled WGS sequence"/>
</dbReference>
<name>A0ABD2MN47_9CUCU</name>
<reference evidence="2 3" key="1">
    <citation type="journal article" date="2021" name="BMC Biol.">
        <title>Horizontally acquired antibacterial genes associated with adaptive radiation of ladybird beetles.</title>
        <authorList>
            <person name="Li H.S."/>
            <person name="Tang X.F."/>
            <person name="Huang Y.H."/>
            <person name="Xu Z.Y."/>
            <person name="Chen M.L."/>
            <person name="Du X.Y."/>
            <person name="Qiu B.Y."/>
            <person name="Chen P.T."/>
            <person name="Zhang W."/>
            <person name="Slipinski A."/>
            <person name="Escalona H.E."/>
            <person name="Waterhouse R.M."/>
            <person name="Zwick A."/>
            <person name="Pang H."/>
        </authorList>
    </citation>
    <scope>NUCLEOTIDE SEQUENCE [LARGE SCALE GENOMIC DNA]</scope>
    <source>
        <strain evidence="2">SYSU2018</strain>
    </source>
</reference>
<comment type="caution">
    <text evidence="2">The sequence shown here is derived from an EMBL/GenBank/DDBJ whole genome shotgun (WGS) entry which is preliminary data.</text>
</comment>
<dbReference type="AlphaFoldDB" id="A0ABD2MN47"/>
<feature type="region of interest" description="Disordered" evidence="1">
    <location>
        <begin position="1"/>
        <end position="53"/>
    </location>
</feature>